<protein>
    <submittedName>
        <fullName evidence="2">Pimeloyl-ACP methyl ester carboxylesterase</fullName>
    </submittedName>
</protein>
<name>A0A7X5TZC0_9MYCO</name>
<evidence type="ECO:0000313" key="2">
    <source>
        <dbReference type="EMBL" id="NIH95558.1"/>
    </source>
</evidence>
<proteinExistence type="predicted"/>
<evidence type="ECO:0000259" key="1">
    <source>
        <dbReference type="Pfam" id="PF12697"/>
    </source>
</evidence>
<organism evidence="2 3">
    <name type="scientific">Mycolicibacterium fluoranthenivorans</name>
    <dbReference type="NCBI Taxonomy" id="258505"/>
    <lineage>
        <taxon>Bacteria</taxon>
        <taxon>Bacillati</taxon>
        <taxon>Actinomycetota</taxon>
        <taxon>Actinomycetes</taxon>
        <taxon>Mycobacteriales</taxon>
        <taxon>Mycobacteriaceae</taxon>
        <taxon>Mycolicibacterium</taxon>
    </lineage>
</organism>
<dbReference type="Proteomes" id="UP000547444">
    <property type="component" value="Unassembled WGS sequence"/>
</dbReference>
<feature type="domain" description="AB hydrolase-1" evidence="1">
    <location>
        <begin position="5"/>
        <end position="233"/>
    </location>
</feature>
<dbReference type="EMBL" id="JAANOW010000001">
    <property type="protein sequence ID" value="NIH95558.1"/>
    <property type="molecule type" value="Genomic_DNA"/>
</dbReference>
<dbReference type="AlphaFoldDB" id="A0A7X5TZC0"/>
<dbReference type="Pfam" id="PF12697">
    <property type="entry name" value="Abhydrolase_6"/>
    <property type="match status" value="1"/>
</dbReference>
<comment type="caution">
    <text evidence="2">The sequence shown here is derived from an EMBL/GenBank/DDBJ whole genome shotgun (WGS) entry which is preliminary data.</text>
</comment>
<sequence>MMKTFVLVHGGMHGSWCWDPIVGPLRAAGHHVTAVDLPGRPGGPVGSTVDMNSYVEVVTAAIDAASGPVVLAVHSLGGVTASLAAESRAESISRLVFVNSLLVDDGETALGAVLRGGSECVLTREGALVASADGSTIALDSPETGVDAFYNCCDPEVARNAVARLVPEPLPPVLEPLSITTGRFGAVPKTYVGARRDHVLPWALQTSMADAYSAEFVELGGDHSPVLSATDDLLSVLAEA</sequence>
<dbReference type="InterPro" id="IPR000073">
    <property type="entry name" value="AB_hydrolase_1"/>
</dbReference>
<dbReference type="PANTHER" id="PTHR10992">
    <property type="entry name" value="METHYLESTERASE FAMILY MEMBER"/>
    <property type="match status" value="1"/>
</dbReference>
<dbReference type="InterPro" id="IPR045889">
    <property type="entry name" value="MES/HNL"/>
</dbReference>
<dbReference type="GO" id="GO:0080030">
    <property type="term" value="F:methyl indole-3-acetate esterase activity"/>
    <property type="evidence" value="ECO:0007669"/>
    <property type="project" value="TreeGrafter"/>
</dbReference>
<dbReference type="SUPFAM" id="SSF53474">
    <property type="entry name" value="alpha/beta-Hydrolases"/>
    <property type="match status" value="1"/>
</dbReference>
<keyword evidence="3" id="KW-1185">Reference proteome</keyword>
<reference evidence="2 3" key="1">
    <citation type="submission" date="2020-03" db="EMBL/GenBank/DDBJ databases">
        <title>Sequencing the genomes of 1000 actinobacteria strains.</title>
        <authorList>
            <person name="Klenk H.-P."/>
        </authorList>
    </citation>
    <scope>NUCLEOTIDE SEQUENCE [LARGE SCALE GENOMIC DNA]</scope>
    <source>
        <strain evidence="2 3">DSM 44556</strain>
    </source>
</reference>
<dbReference type="InterPro" id="IPR029058">
    <property type="entry name" value="AB_hydrolase_fold"/>
</dbReference>
<accession>A0A7X5TZC0</accession>
<evidence type="ECO:0000313" key="3">
    <source>
        <dbReference type="Proteomes" id="UP000547444"/>
    </source>
</evidence>
<dbReference type="Gene3D" id="3.40.50.1820">
    <property type="entry name" value="alpha/beta hydrolase"/>
    <property type="match status" value="1"/>
</dbReference>
<gene>
    <name evidence="2" type="ORF">FHU31_002514</name>
</gene>
<dbReference type="GO" id="GO:0080032">
    <property type="term" value="F:methyl jasmonate esterase activity"/>
    <property type="evidence" value="ECO:0007669"/>
    <property type="project" value="TreeGrafter"/>
</dbReference>
<dbReference type="RefSeq" id="WP_167158689.1">
    <property type="nucleotide sequence ID" value="NZ_JAANOW010000001.1"/>
</dbReference>
<dbReference type="PANTHER" id="PTHR10992:SF1086">
    <property type="entry name" value="AB HYDROLASE-1 DOMAIN-CONTAINING PROTEIN"/>
    <property type="match status" value="1"/>
</dbReference>